<feature type="transmembrane region" description="Helical" evidence="7">
    <location>
        <begin position="289"/>
        <end position="312"/>
    </location>
</feature>
<name>A0AAW3X104_9CLOT</name>
<comment type="similarity">
    <text evidence="7">Belongs to the binding-protein-dependent transport system permease family.</text>
</comment>
<dbReference type="EMBL" id="JACOOW010000005">
    <property type="protein sequence ID" value="MBC5656306.1"/>
    <property type="molecule type" value="Genomic_DNA"/>
</dbReference>
<dbReference type="PANTHER" id="PTHR43163:SF6">
    <property type="entry name" value="DIPEPTIDE TRANSPORT SYSTEM PERMEASE PROTEIN DPPB-RELATED"/>
    <property type="match status" value="1"/>
</dbReference>
<evidence type="ECO:0000259" key="8">
    <source>
        <dbReference type="PROSITE" id="PS50928"/>
    </source>
</evidence>
<feature type="domain" description="ABC transmembrane type-1" evidence="8">
    <location>
        <begin position="98"/>
        <end position="308"/>
    </location>
</feature>
<keyword evidence="10" id="KW-1185">Reference proteome</keyword>
<dbReference type="InterPro" id="IPR045621">
    <property type="entry name" value="BPD_transp_1_N"/>
</dbReference>
<dbReference type="Pfam" id="PF00528">
    <property type="entry name" value="BPD_transp_1"/>
    <property type="match status" value="1"/>
</dbReference>
<dbReference type="Pfam" id="PF19300">
    <property type="entry name" value="BPD_transp_1_N"/>
    <property type="match status" value="1"/>
</dbReference>
<evidence type="ECO:0000256" key="4">
    <source>
        <dbReference type="ARBA" id="ARBA00022692"/>
    </source>
</evidence>
<accession>A0AAW3X104</accession>
<feature type="transmembrane region" description="Helical" evidence="7">
    <location>
        <begin position="243"/>
        <end position="269"/>
    </location>
</feature>
<proteinExistence type="inferred from homology"/>
<gene>
    <name evidence="9" type="ORF">H8S19_04375</name>
</gene>
<dbReference type="GO" id="GO:0055085">
    <property type="term" value="P:transmembrane transport"/>
    <property type="evidence" value="ECO:0007669"/>
    <property type="project" value="InterPro"/>
</dbReference>
<evidence type="ECO:0000256" key="3">
    <source>
        <dbReference type="ARBA" id="ARBA00022475"/>
    </source>
</evidence>
<dbReference type="PANTHER" id="PTHR43163">
    <property type="entry name" value="DIPEPTIDE TRANSPORT SYSTEM PERMEASE PROTEIN DPPB-RELATED"/>
    <property type="match status" value="1"/>
</dbReference>
<dbReference type="CDD" id="cd06261">
    <property type="entry name" value="TM_PBP2"/>
    <property type="match status" value="1"/>
</dbReference>
<keyword evidence="6 7" id="KW-0472">Membrane</keyword>
<dbReference type="AlphaFoldDB" id="A0AAW3X104"/>
<feature type="transmembrane region" description="Helical" evidence="7">
    <location>
        <begin position="98"/>
        <end position="123"/>
    </location>
</feature>
<dbReference type="Proteomes" id="UP000653904">
    <property type="component" value="Unassembled WGS sequence"/>
</dbReference>
<keyword evidence="4 7" id="KW-0812">Transmembrane</keyword>
<dbReference type="GO" id="GO:0005886">
    <property type="term" value="C:plasma membrane"/>
    <property type="evidence" value="ECO:0007669"/>
    <property type="project" value="UniProtKB-SubCell"/>
</dbReference>
<evidence type="ECO:0000256" key="2">
    <source>
        <dbReference type="ARBA" id="ARBA00022448"/>
    </source>
</evidence>
<organism evidence="9 10">
    <name type="scientific">Clostridium segne</name>
    <dbReference type="NCBI Taxonomy" id="2763038"/>
    <lineage>
        <taxon>Bacteria</taxon>
        <taxon>Bacillati</taxon>
        <taxon>Bacillota</taxon>
        <taxon>Clostridia</taxon>
        <taxon>Eubacteriales</taxon>
        <taxon>Clostridiaceae</taxon>
        <taxon>Clostridium</taxon>
    </lineage>
</organism>
<feature type="transmembrane region" description="Helical" evidence="7">
    <location>
        <begin position="135"/>
        <end position="158"/>
    </location>
</feature>
<comment type="subcellular location">
    <subcellularLocation>
        <location evidence="1 7">Cell membrane</location>
        <topology evidence="1 7">Multi-pass membrane protein</topology>
    </subcellularLocation>
</comment>
<dbReference type="InterPro" id="IPR035906">
    <property type="entry name" value="MetI-like_sf"/>
</dbReference>
<evidence type="ECO:0000313" key="10">
    <source>
        <dbReference type="Proteomes" id="UP000653904"/>
    </source>
</evidence>
<keyword evidence="5 7" id="KW-1133">Transmembrane helix</keyword>
<dbReference type="InterPro" id="IPR000515">
    <property type="entry name" value="MetI-like"/>
</dbReference>
<dbReference type="PROSITE" id="PS50928">
    <property type="entry name" value="ABC_TM1"/>
    <property type="match status" value="1"/>
</dbReference>
<evidence type="ECO:0000256" key="5">
    <source>
        <dbReference type="ARBA" id="ARBA00022989"/>
    </source>
</evidence>
<evidence type="ECO:0000256" key="1">
    <source>
        <dbReference type="ARBA" id="ARBA00004651"/>
    </source>
</evidence>
<evidence type="ECO:0000256" key="7">
    <source>
        <dbReference type="RuleBase" id="RU363032"/>
    </source>
</evidence>
<keyword evidence="3" id="KW-1003">Cell membrane</keyword>
<keyword evidence="2 7" id="KW-0813">Transport</keyword>
<evidence type="ECO:0000313" key="9">
    <source>
        <dbReference type="EMBL" id="MBC5656306.1"/>
    </source>
</evidence>
<reference evidence="9 10" key="1">
    <citation type="submission" date="2020-08" db="EMBL/GenBank/DDBJ databases">
        <title>Genome public.</title>
        <authorList>
            <person name="Liu C."/>
            <person name="Sun Q."/>
        </authorList>
    </citation>
    <scope>NUCLEOTIDE SEQUENCE [LARGE SCALE GENOMIC DNA]</scope>
    <source>
        <strain evidence="9 10">BX14</strain>
    </source>
</reference>
<sequence length="325" mass="35197">MKWFGRSLLHLILLLLAVSLVSFLLVSMSPVDPLQTNVGQTALGSMAPEQIEKLQAYWGVGVPVWKRFFSWISGICHGNFGISLLYRRPVLEVIAEKASASVWLLLSAWLFSGIVGIFLGIAAAAKRGKWVDRLITGYCIVIAGTPSFWLALVLLLLFTVQLPIFPIGFSVPVGMAADEVSLADRLYHAFLPACTLGLTGISSIAMHTREKVIEILESDYVLYARARGESGWRLIFRHGLRNLLLPVITLQFGSISEIFGGSVLVEQVFSYPGLGQAAVTAGLGSDIPLLMGITLISAVLVFAGNAAADGLYRLVDPRLRKGGRA</sequence>
<dbReference type="Gene3D" id="1.10.3720.10">
    <property type="entry name" value="MetI-like"/>
    <property type="match status" value="1"/>
</dbReference>
<comment type="caution">
    <text evidence="9">The sequence shown here is derived from an EMBL/GenBank/DDBJ whole genome shotgun (WGS) entry which is preliminary data.</text>
</comment>
<dbReference type="SUPFAM" id="SSF161098">
    <property type="entry name" value="MetI-like"/>
    <property type="match status" value="1"/>
</dbReference>
<protein>
    <submittedName>
        <fullName evidence="9">ABC transporter permease</fullName>
    </submittedName>
</protein>
<evidence type="ECO:0000256" key="6">
    <source>
        <dbReference type="ARBA" id="ARBA00023136"/>
    </source>
</evidence>